<dbReference type="RefSeq" id="WP_185294690.1">
    <property type="nucleotide sequence ID" value="NZ_AP023287.1"/>
</dbReference>
<evidence type="ECO:0000313" key="3">
    <source>
        <dbReference type="EMBL" id="BCI51772.1"/>
    </source>
</evidence>
<sequence length="396" mass="43095">MGPDADRTHRRAVTPGPLAGVTVLDFSTTFSGPFCTLQLADLGADVVKIEAPGGDITRGLGTSREPGMGSVFLACNRGKSSVVLDLKDESHWEVLDSLLANADALVHNMRPPAAEKLGIGPQRVLEINPRLVHLAITGYDTRGPYGPRPAYDDTVQAMSGLAWLQGLNSGEPTYVASAVVDKVTGMSAAMALIAALYAAERSGVGQAVEVPMFETMVGFNLTEQWGGRAFVPALGDTGYARMRTEYRRPYRTSDGVISVLVYHEGHWRRFLGAIGKGHLLERDEFRTTAARNDNIDALYRMLAEELVTRTTAEWLEFFERIDVPVAPVKSLDELFDDEHLEAVEFFHEVGDGTDRYLMARPAFRFSGTPVAEPRDMRLPGRLGGEGSGSRGRPAVS</sequence>
<dbReference type="InterPro" id="IPR003673">
    <property type="entry name" value="CoA-Trfase_fam_III"/>
</dbReference>
<evidence type="ECO:0000313" key="4">
    <source>
        <dbReference type="Proteomes" id="UP000515734"/>
    </source>
</evidence>
<evidence type="ECO:0000256" key="2">
    <source>
        <dbReference type="SAM" id="MobiDB-lite"/>
    </source>
</evidence>
<dbReference type="Pfam" id="PF02515">
    <property type="entry name" value="CoA_transf_3"/>
    <property type="match status" value="1"/>
</dbReference>
<dbReference type="InterPro" id="IPR044855">
    <property type="entry name" value="CoA-Trfase_III_dom3_sf"/>
</dbReference>
<evidence type="ECO:0000256" key="1">
    <source>
        <dbReference type="ARBA" id="ARBA00022679"/>
    </source>
</evidence>
<proteinExistence type="predicted"/>
<dbReference type="InterPro" id="IPR050483">
    <property type="entry name" value="CoA-transferase_III_domain"/>
</dbReference>
<gene>
    <name evidence="3" type="ORF">NIIDNTM18_10500</name>
</gene>
<dbReference type="InterPro" id="IPR023606">
    <property type="entry name" value="CoA-Trfase_III_dom_1_sf"/>
</dbReference>
<accession>A0A6S6P0U5</accession>
<keyword evidence="1 3" id="KW-0808">Transferase</keyword>
<dbReference type="Gene3D" id="3.40.50.10540">
    <property type="entry name" value="Crotonobetainyl-coa:carnitine coa-transferase, domain 1"/>
    <property type="match status" value="1"/>
</dbReference>
<reference evidence="3 4" key="1">
    <citation type="submission" date="2020-07" db="EMBL/GenBank/DDBJ databases">
        <title>Complete genome sequence of Mycolicibacterium litorale like strain isolated from cardiac implantable electronic device infection.</title>
        <authorList>
            <person name="Fukano H."/>
            <person name="Miyama H."/>
            <person name="Hoshino Y."/>
        </authorList>
    </citation>
    <scope>NUCLEOTIDE SEQUENCE [LARGE SCALE GENOMIC DNA]</scope>
    <source>
        <strain evidence="3 4">NIIDNTM18</strain>
    </source>
</reference>
<dbReference type="PANTHER" id="PTHR48207">
    <property type="entry name" value="SUCCINATE--HYDROXYMETHYLGLUTARATE COA-TRANSFERASE"/>
    <property type="match status" value="1"/>
</dbReference>
<feature type="region of interest" description="Disordered" evidence="2">
    <location>
        <begin position="370"/>
        <end position="396"/>
    </location>
</feature>
<protein>
    <submittedName>
        <fullName evidence="3">CoA transferase</fullName>
    </submittedName>
</protein>
<dbReference type="AlphaFoldDB" id="A0A6S6P0U5"/>
<dbReference type="PANTHER" id="PTHR48207:SF4">
    <property type="entry name" value="BLL6097 PROTEIN"/>
    <property type="match status" value="1"/>
</dbReference>
<dbReference type="Gene3D" id="3.30.1540.10">
    <property type="entry name" value="formyl-coa transferase, domain 3"/>
    <property type="match status" value="1"/>
</dbReference>
<dbReference type="GO" id="GO:0008410">
    <property type="term" value="F:CoA-transferase activity"/>
    <property type="evidence" value="ECO:0007669"/>
    <property type="project" value="TreeGrafter"/>
</dbReference>
<dbReference type="SUPFAM" id="SSF89796">
    <property type="entry name" value="CoA-transferase family III (CaiB/BaiF)"/>
    <property type="match status" value="1"/>
</dbReference>
<name>A0A6S6P0U5_9MYCO</name>
<dbReference type="EMBL" id="AP023287">
    <property type="protein sequence ID" value="BCI51772.1"/>
    <property type="molecule type" value="Genomic_DNA"/>
</dbReference>
<organism evidence="3 4">
    <name type="scientific">Mycolicibacterium litorale</name>
    <dbReference type="NCBI Taxonomy" id="758802"/>
    <lineage>
        <taxon>Bacteria</taxon>
        <taxon>Bacillati</taxon>
        <taxon>Actinomycetota</taxon>
        <taxon>Actinomycetes</taxon>
        <taxon>Mycobacteriales</taxon>
        <taxon>Mycobacteriaceae</taxon>
        <taxon>Mycolicibacterium</taxon>
    </lineage>
</organism>
<dbReference type="Proteomes" id="UP000515734">
    <property type="component" value="Chromosome"/>
</dbReference>